<keyword evidence="1" id="KW-0808">Transferase</keyword>
<sequence>MDLIYFSPVPWDSYTQRPHEFVKYLAESSPVEKILWVNPFPTRLPRANDFRRRPDLVSSKSKKKLPFLTVLNVPCFPLEPIPIIKHLNDLLWKNVKTQLLNFCLDSEDQLILGIGKPNRLGLWLLNHIETKITIYDRMDEFSQFYSGLSKIAMKSWEQQIIKRVNRVMVSAQHLASNISHLKSEISVVENGYDMISLPLPQKENVTSHEPIVLGYVGSIAEWFDWDLTIALANKNPDCIIRLIGPCFVRPPVLPDNVELREACPREEIIEQIRLFSIGIIPFKINPLSQGVDPIKFYEYRGLGKPVLSTQFGSMPDHAKQGGVVFFEETSLEECVSQSLSVSPTLLEVEQFRKASDWSTRFAKISTWIK</sequence>
<dbReference type="EC" id="2.4.-.-" evidence="1"/>
<accession>A0A517W3U5</accession>
<dbReference type="RefSeq" id="WP_144989851.1">
    <property type="nucleotide sequence ID" value="NZ_CP037920.1"/>
</dbReference>
<dbReference type="SUPFAM" id="SSF53756">
    <property type="entry name" value="UDP-Glycosyltransferase/glycogen phosphorylase"/>
    <property type="match status" value="1"/>
</dbReference>
<reference evidence="1 2" key="1">
    <citation type="submission" date="2019-03" db="EMBL/GenBank/DDBJ databases">
        <title>Deep-cultivation of Planctomycetes and their phenomic and genomic characterization uncovers novel biology.</title>
        <authorList>
            <person name="Wiegand S."/>
            <person name="Jogler M."/>
            <person name="Boedeker C."/>
            <person name="Pinto D."/>
            <person name="Vollmers J."/>
            <person name="Rivas-Marin E."/>
            <person name="Kohn T."/>
            <person name="Peeters S.H."/>
            <person name="Heuer A."/>
            <person name="Rast P."/>
            <person name="Oberbeckmann S."/>
            <person name="Bunk B."/>
            <person name="Jeske O."/>
            <person name="Meyerdierks A."/>
            <person name="Storesund J.E."/>
            <person name="Kallscheuer N."/>
            <person name="Luecker S."/>
            <person name="Lage O.M."/>
            <person name="Pohl T."/>
            <person name="Merkel B.J."/>
            <person name="Hornburger P."/>
            <person name="Mueller R.-W."/>
            <person name="Bruemmer F."/>
            <person name="Labrenz M."/>
            <person name="Spormann A.M."/>
            <person name="Op den Camp H."/>
            <person name="Overmann J."/>
            <person name="Amann R."/>
            <person name="Jetten M.S.M."/>
            <person name="Mascher T."/>
            <person name="Medema M.H."/>
            <person name="Devos D.P."/>
            <person name="Kaster A.-K."/>
            <person name="Ovreas L."/>
            <person name="Rohde M."/>
            <person name="Galperin M.Y."/>
            <person name="Jogler C."/>
        </authorList>
    </citation>
    <scope>NUCLEOTIDE SEQUENCE [LARGE SCALE GENOMIC DNA]</scope>
    <source>
        <strain evidence="1 2">V144</strain>
    </source>
</reference>
<dbReference type="GO" id="GO:0016757">
    <property type="term" value="F:glycosyltransferase activity"/>
    <property type="evidence" value="ECO:0007669"/>
    <property type="project" value="UniProtKB-KW"/>
</dbReference>
<protein>
    <submittedName>
        <fullName evidence="1">Teichuronic acid biosynthesis glycosyltransferase TuaH</fullName>
        <ecNumber evidence="1">2.4.-.-</ecNumber>
    </submittedName>
</protein>
<keyword evidence="1" id="KW-0328">Glycosyltransferase</keyword>
<dbReference type="EMBL" id="CP037920">
    <property type="protein sequence ID" value="QDT99926.1"/>
    <property type="molecule type" value="Genomic_DNA"/>
</dbReference>
<dbReference type="AlphaFoldDB" id="A0A517W3U5"/>
<dbReference type="Gene3D" id="3.40.50.2000">
    <property type="entry name" value="Glycogen Phosphorylase B"/>
    <property type="match status" value="1"/>
</dbReference>
<dbReference type="Proteomes" id="UP000318704">
    <property type="component" value="Chromosome"/>
</dbReference>
<evidence type="ECO:0000313" key="1">
    <source>
        <dbReference type="EMBL" id="QDT99926.1"/>
    </source>
</evidence>
<gene>
    <name evidence="1" type="primary">tuaH</name>
    <name evidence="1" type="ORF">V144x_54400</name>
</gene>
<name>A0A517W3U5_9PLAN</name>
<evidence type="ECO:0000313" key="2">
    <source>
        <dbReference type="Proteomes" id="UP000318704"/>
    </source>
</evidence>
<proteinExistence type="predicted"/>
<dbReference type="KEGG" id="gaw:V144x_54400"/>
<organism evidence="1 2">
    <name type="scientific">Gimesia aquarii</name>
    <dbReference type="NCBI Taxonomy" id="2527964"/>
    <lineage>
        <taxon>Bacteria</taxon>
        <taxon>Pseudomonadati</taxon>
        <taxon>Planctomycetota</taxon>
        <taxon>Planctomycetia</taxon>
        <taxon>Planctomycetales</taxon>
        <taxon>Planctomycetaceae</taxon>
        <taxon>Gimesia</taxon>
    </lineage>
</organism>